<evidence type="ECO:0000256" key="1">
    <source>
        <dbReference type="SAM" id="MobiDB-lite"/>
    </source>
</evidence>
<evidence type="ECO:0000313" key="2">
    <source>
        <dbReference type="EMBL" id="MBB2921335.1"/>
    </source>
</evidence>
<protein>
    <submittedName>
        <fullName evidence="2">Uncharacterized protein</fullName>
    </submittedName>
</protein>
<proteinExistence type="predicted"/>
<sequence>MACSLVVPALTTLPAARSTVVDGDLPRWRRQSKAEASPTRHAGRNRMRQRETSFPPAPAVTPSTI</sequence>
<organism evidence="2 3">
    <name type="scientific">Cellulomonas cellasea</name>
    <dbReference type="NCBI Taxonomy" id="43670"/>
    <lineage>
        <taxon>Bacteria</taxon>
        <taxon>Bacillati</taxon>
        <taxon>Actinomycetota</taxon>
        <taxon>Actinomycetes</taxon>
        <taxon>Micrococcales</taxon>
        <taxon>Cellulomonadaceae</taxon>
        <taxon>Cellulomonas</taxon>
    </lineage>
</organism>
<dbReference type="AlphaFoldDB" id="A0A7W4UCW0"/>
<reference evidence="2 3" key="1">
    <citation type="submission" date="2020-08" db="EMBL/GenBank/DDBJ databases">
        <title>The Agave Microbiome: Exploring the role of microbial communities in plant adaptations to desert environments.</title>
        <authorList>
            <person name="Partida-Martinez L.P."/>
        </authorList>
    </citation>
    <scope>NUCLEOTIDE SEQUENCE [LARGE SCALE GENOMIC DNA]</scope>
    <source>
        <strain evidence="2 3">RAS26</strain>
    </source>
</reference>
<evidence type="ECO:0000313" key="3">
    <source>
        <dbReference type="Proteomes" id="UP000518206"/>
    </source>
</evidence>
<accession>A0A7W4UCW0</accession>
<name>A0A7W4UCW0_9CELL</name>
<comment type="caution">
    <text evidence="2">The sequence shown here is derived from an EMBL/GenBank/DDBJ whole genome shotgun (WGS) entry which is preliminary data.</text>
</comment>
<dbReference type="Proteomes" id="UP000518206">
    <property type="component" value="Unassembled WGS sequence"/>
</dbReference>
<feature type="region of interest" description="Disordered" evidence="1">
    <location>
        <begin position="23"/>
        <end position="65"/>
    </location>
</feature>
<reference evidence="2 3" key="2">
    <citation type="submission" date="2020-08" db="EMBL/GenBank/DDBJ databases">
        <authorList>
            <person name="Partida-Martinez L."/>
            <person name="Huntemann M."/>
            <person name="Clum A."/>
            <person name="Wang J."/>
            <person name="Palaniappan K."/>
            <person name="Ritter S."/>
            <person name="Chen I.-M."/>
            <person name="Stamatis D."/>
            <person name="Reddy T."/>
            <person name="O'Malley R."/>
            <person name="Daum C."/>
            <person name="Shapiro N."/>
            <person name="Ivanova N."/>
            <person name="Kyrpides N."/>
            <person name="Woyke T."/>
        </authorList>
    </citation>
    <scope>NUCLEOTIDE SEQUENCE [LARGE SCALE GENOMIC DNA]</scope>
    <source>
        <strain evidence="2 3">RAS26</strain>
    </source>
</reference>
<dbReference type="EMBL" id="JACHVX010000001">
    <property type="protein sequence ID" value="MBB2921335.1"/>
    <property type="molecule type" value="Genomic_DNA"/>
</dbReference>
<gene>
    <name evidence="2" type="ORF">FHR80_000229</name>
</gene>